<keyword evidence="7 9" id="KW-0067">ATP-binding</keyword>
<dbReference type="CDD" id="cd00071">
    <property type="entry name" value="GMPK"/>
    <property type="match status" value="1"/>
</dbReference>
<evidence type="ECO:0000256" key="5">
    <source>
        <dbReference type="ARBA" id="ARBA00022741"/>
    </source>
</evidence>
<evidence type="ECO:0000256" key="1">
    <source>
        <dbReference type="ARBA" id="ARBA00005790"/>
    </source>
</evidence>
<evidence type="ECO:0000256" key="2">
    <source>
        <dbReference type="ARBA" id="ARBA00012961"/>
    </source>
</evidence>
<dbReference type="InterPro" id="IPR027417">
    <property type="entry name" value="P-loop_NTPase"/>
</dbReference>
<dbReference type="HAMAP" id="MF_00328">
    <property type="entry name" value="Guanylate_kinase"/>
    <property type="match status" value="1"/>
</dbReference>
<evidence type="ECO:0000256" key="8">
    <source>
        <dbReference type="ARBA" id="ARBA00030128"/>
    </source>
</evidence>
<reference evidence="11 12" key="1">
    <citation type="submission" date="2016-11" db="EMBL/GenBank/DDBJ databases">
        <authorList>
            <person name="Jaros S."/>
            <person name="Januszkiewicz K."/>
            <person name="Wedrychowicz H."/>
        </authorList>
    </citation>
    <scope>NUCLEOTIDE SEQUENCE [LARGE SCALE GENOMIC DNA]</scope>
    <source>
        <strain evidence="11 12">DSM 18899</strain>
    </source>
</reference>
<dbReference type="OrthoDB" id="9808150at2"/>
<dbReference type="EC" id="2.7.4.8" evidence="2 9"/>
<dbReference type="RefSeq" id="WP_072428816.1">
    <property type="nucleotide sequence ID" value="NZ_FPKR01000008.1"/>
</dbReference>
<evidence type="ECO:0000256" key="7">
    <source>
        <dbReference type="ARBA" id="ARBA00022840"/>
    </source>
</evidence>
<dbReference type="PROSITE" id="PS00856">
    <property type="entry name" value="GUANYLATE_KINASE_1"/>
    <property type="match status" value="1"/>
</dbReference>
<dbReference type="PANTHER" id="PTHR23117">
    <property type="entry name" value="GUANYLATE KINASE-RELATED"/>
    <property type="match status" value="1"/>
</dbReference>
<dbReference type="Pfam" id="PF00625">
    <property type="entry name" value="Guanylate_kin"/>
    <property type="match status" value="1"/>
</dbReference>
<dbReference type="PROSITE" id="PS50052">
    <property type="entry name" value="GUANYLATE_KINASE_2"/>
    <property type="match status" value="1"/>
</dbReference>
<dbReference type="InterPro" id="IPR020590">
    <property type="entry name" value="Guanylate_kinase_CS"/>
</dbReference>
<dbReference type="Gene3D" id="3.30.63.10">
    <property type="entry name" value="Guanylate Kinase phosphate binding domain"/>
    <property type="match status" value="1"/>
</dbReference>
<dbReference type="AlphaFoldDB" id="A0A1K2HKM6"/>
<accession>A0A1K2HKM6</accession>
<keyword evidence="4 9" id="KW-0808">Transferase</keyword>
<dbReference type="GO" id="GO:0004385">
    <property type="term" value="F:GMP kinase activity"/>
    <property type="evidence" value="ECO:0007669"/>
    <property type="project" value="UniProtKB-UniRule"/>
</dbReference>
<comment type="similarity">
    <text evidence="1 9">Belongs to the guanylate kinase family.</text>
</comment>
<dbReference type="GO" id="GO:0005524">
    <property type="term" value="F:ATP binding"/>
    <property type="evidence" value="ECO:0007669"/>
    <property type="project" value="UniProtKB-UniRule"/>
</dbReference>
<dbReference type="PANTHER" id="PTHR23117:SF13">
    <property type="entry name" value="GUANYLATE KINASE"/>
    <property type="match status" value="1"/>
</dbReference>
<feature type="binding site" evidence="9">
    <location>
        <begin position="11"/>
        <end position="18"/>
    </location>
    <ligand>
        <name>ATP</name>
        <dbReference type="ChEBI" id="CHEBI:30616"/>
    </ligand>
</feature>
<dbReference type="FunFam" id="3.30.63.10:FF:000002">
    <property type="entry name" value="Guanylate kinase 1"/>
    <property type="match status" value="1"/>
</dbReference>
<evidence type="ECO:0000256" key="4">
    <source>
        <dbReference type="ARBA" id="ARBA00022679"/>
    </source>
</evidence>
<evidence type="ECO:0000256" key="9">
    <source>
        <dbReference type="HAMAP-Rule" id="MF_00328"/>
    </source>
</evidence>
<dbReference type="Proteomes" id="UP000186513">
    <property type="component" value="Unassembled WGS sequence"/>
</dbReference>
<keyword evidence="12" id="KW-1185">Reference proteome</keyword>
<dbReference type="NCBIfam" id="TIGR03263">
    <property type="entry name" value="guanyl_kin"/>
    <property type="match status" value="1"/>
</dbReference>
<organism evidence="11 12">
    <name type="scientific">Chitinimonas taiwanensis DSM 18899</name>
    <dbReference type="NCBI Taxonomy" id="1121279"/>
    <lineage>
        <taxon>Bacteria</taxon>
        <taxon>Pseudomonadati</taxon>
        <taxon>Pseudomonadota</taxon>
        <taxon>Betaproteobacteria</taxon>
        <taxon>Neisseriales</taxon>
        <taxon>Chitinibacteraceae</taxon>
        <taxon>Chitinimonas</taxon>
    </lineage>
</organism>
<comment type="catalytic activity">
    <reaction evidence="9">
        <text>GMP + ATP = GDP + ADP</text>
        <dbReference type="Rhea" id="RHEA:20780"/>
        <dbReference type="ChEBI" id="CHEBI:30616"/>
        <dbReference type="ChEBI" id="CHEBI:58115"/>
        <dbReference type="ChEBI" id="CHEBI:58189"/>
        <dbReference type="ChEBI" id="CHEBI:456216"/>
        <dbReference type="EC" id="2.7.4.8"/>
    </reaction>
</comment>
<proteinExistence type="inferred from homology"/>
<keyword evidence="9" id="KW-0963">Cytoplasm</keyword>
<sequence length="204" mass="22511">MSKGKLFILAGPSGAGKATLVHALLAADAKVQLSISFTTRAPREGEQNGREYHFVSREEFLAMAGRGEFLEHAEVHGNLYGTSQKWISDAMARGQDILLEIDVQGAQQVRRIFDGAVGVFILPPSAEILEQRLRNRGTDSEEAIVKRLANAREEIAHVGEFDYVIVNEHIDEAVRDIIGVVRAERLRFLAQAERHNALIASLQG</sequence>
<dbReference type="SMART" id="SM00072">
    <property type="entry name" value="GuKc"/>
    <property type="match status" value="1"/>
</dbReference>
<feature type="domain" description="Guanylate kinase-like" evidence="10">
    <location>
        <begin position="4"/>
        <end position="182"/>
    </location>
</feature>
<dbReference type="Gene3D" id="3.40.50.300">
    <property type="entry name" value="P-loop containing nucleotide triphosphate hydrolases"/>
    <property type="match status" value="1"/>
</dbReference>
<dbReference type="STRING" id="1121279.SAMN02745887_02310"/>
<comment type="function">
    <text evidence="9">Essential for recycling GMP and indirectly, cGMP.</text>
</comment>
<dbReference type="GO" id="GO:0005829">
    <property type="term" value="C:cytosol"/>
    <property type="evidence" value="ECO:0007669"/>
    <property type="project" value="TreeGrafter"/>
</dbReference>
<keyword evidence="6 9" id="KW-0418">Kinase</keyword>
<dbReference type="SUPFAM" id="SSF52540">
    <property type="entry name" value="P-loop containing nucleoside triphosphate hydrolases"/>
    <property type="match status" value="1"/>
</dbReference>
<name>A0A1K2HKM6_9NEIS</name>
<evidence type="ECO:0000259" key="10">
    <source>
        <dbReference type="PROSITE" id="PS50052"/>
    </source>
</evidence>
<gene>
    <name evidence="9" type="primary">gmk</name>
    <name evidence="11" type="ORF">SAMN02745887_02310</name>
</gene>
<protein>
    <recommendedName>
        <fullName evidence="3 9">Guanylate kinase</fullName>
        <ecNumber evidence="2 9">2.7.4.8</ecNumber>
    </recommendedName>
    <alternativeName>
        <fullName evidence="8 9">GMP kinase</fullName>
    </alternativeName>
</protein>
<evidence type="ECO:0000313" key="11">
    <source>
        <dbReference type="EMBL" id="SFZ77275.1"/>
    </source>
</evidence>
<keyword evidence="5 9" id="KW-0547">Nucleotide-binding</keyword>
<dbReference type="InterPro" id="IPR017665">
    <property type="entry name" value="Guanylate_kinase"/>
</dbReference>
<evidence type="ECO:0000256" key="3">
    <source>
        <dbReference type="ARBA" id="ARBA00016296"/>
    </source>
</evidence>
<dbReference type="EMBL" id="FPKR01000008">
    <property type="protein sequence ID" value="SFZ77275.1"/>
    <property type="molecule type" value="Genomic_DNA"/>
</dbReference>
<evidence type="ECO:0000256" key="6">
    <source>
        <dbReference type="ARBA" id="ARBA00022777"/>
    </source>
</evidence>
<evidence type="ECO:0000313" key="12">
    <source>
        <dbReference type="Proteomes" id="UP000186513"/>
    </source>
</evidence>
<dbReference type="InterPro" id="IPR008144">
    <property type="entry name" value="Guanylate_kin-like_dom"/>
</dbReference>
<comment type="subcellular location">
    <subcellularLocation>
        <location evidence="9">Cytoplasm</location>
    </subcellularLocation>
</comment>
<dbReference type="InterPro" id="IPR008145">
    <property type="entry name" value="GK/Ca_channel_bsu"/>
</dbReference>